<dbReference type="GO" id="GO:0005737">
    <property type="term" value="C:cytoplasm"/>
    <property type="evidence" value="ECO:0007669"/>
    <property type="project" value="TreeGrafter"/>
</dbReference>
<dbReference type="InterPro" id="IPR000340">
    <property type="entry name" value="Dual-sp_phosphatase_cat-dom"/>
</dbReference>
<comment type="caution">
    <text evidence="3">The sequence shown here is derived from an EMBL/GenBank/DDBJ whole genome shotgun (WGS) entry which is preliminary data.</text>
</comment>
<gene>
    <name evidence="3" type="ORF">BZG36_03795</name>
</gene>
<evidence type="ECO:0000259" key="2">
    <source>
        <dbReference type="PROSITE" id="PS50056"/>
    </source>
</evidence>
<dbReference type="Gene3D" id="3.90.190.10">
    <property type="entry name" value="Protein tyrosine phosphatase superfamily"/>
    <property type="match status" value="1"/>
</dbReference>
<dbReference type="GO" id="GO:0008579">
    <property type="term" value="F:JUN kinase phosphatase activity"/>
    <property type="evidence" value="ECO:0007669"/>
    <property type="project" value="TreeGrafter"/>
</dbReference>
<dbReference type="OrthoDB" id="2017893at2759"/>
<feature type="domain" description="Tyrosine-protein phosphatase" evidence="1">
    <location>
        <begin position="26"/>
        <end position="183"/>
    </location>
</feature>
<dbReference type="AlphaFoldDB" id="A0A261XX05"/>
<organism evidence="3 4">
    <name type="scientific">Bifiguratus adelaidae</name>
    <dbReference type="NCBI Taxonomy" id="1938954"/>
    <lineage>
        <taxon>Eukaryota</taxon>
        <taxon>Fungi</taxon>
        <taxon>Fungi incertae sedis</taxon>
        <taxon>Mucoromycota</taxon>
        <taxon>Mucoromycotina</taxon>
        <taxon>Endogonomycetes</taxon>
        <taxon>Endogonales</taxon>
        <taxon>Endogonales incertae sedis</taxon>
        <taxon>Bifiguratus</taxon>
    </lineage>
</organism>
<dbReference type="SUPFAM" id="SSF52799">
    <property type="entry name" value="(Phosphotyrosine protein) phosphatases II"/>
    <property type="match status" value="1"/>
</dbReference>
<protein>
    <submittedName>
        <fullName evidence="3">Uncharacterized protein</fullName>
    </submittedName>
</protein>
<dbReference type="CDD" id="cd14498">
    <property type="entry name" value="DSP"/>
    <property type="match status" value="1"/>
</dbReference>
<dbReference type="Pfam" id="PF00782">
    <property type="entry name" value="DSPc"/>
    <property type="match status" value="1"/>
</dbReference>
<evidence type="ECO:0000259" key="1">
    <source>
        <dbReference type="PROSITE" id="PS50054"/>
    </source>
</evidence>
<keyword evidence="4" id="KW-1185">Reference proteome</keyword>
<dbReference type="PROSITE" id="PS50054">
    <property type="entry name" value="TYR_PHOSPHATASE_DUAL"/>
    <property type="match status" value="1"/>
</dbReference>
<reference evidence="3 4" key="1">
    <citation type="journal article" date="2017" name="Mycologia">
        <title>Bifiguratus adelaidae, gen. et sp. nov., a new member of Mucoromycotina in endophytic and soil-dwelling habitats.</title>
        <authorList>
            <person name="Torres-Cruz T.J."/>
            <person name="Billingsley Tobias T.L."/>
            <person name="Almatruk M."/>
            <person name="Hesse C."/>
            <person name="Kuske C.R."/>
            <person name="Desiro A."/>
            <person name="Benucci G.M."/>
            <person name="Bonito G."/>
            <person name="Stajich J.E."/>
            <person name="Dunlap C."/>
            <person name="Arnold A.E."/>
            <person name="Porras-Alfaro A."/>
        </authorList>
    </citation>
    <scope>NUCLEOTIDE SEQUENCE [LARGE SCALE GENOMIC DNA]</scope>
    <source>
        <strain evidence="3 4">AZ0501</strain>
    </source>
</reference>
<dbReference type="PROSITE" id="PS50056">
    <property type="entry name" value="TYR_PHOSPHATASE_2"/>
    <property type="match status" value="1"/>
</dbReference>
<dbReference type="PANTHER" id="PTHR46377:SF1">
    <property type="entry name" value="DUAL SPECIFICITY PROTEIN PHOSPHATASE 19"/>
    <property type="match status" value="1"/>
</dbReference>
<name>A0A261XX05_9FUNG</name>
<dbReference type="Proteomes" id="UP000242875">
    <property type="component" value="Unassembled WGS sequence"/>
</dbReference>
<proteinExistence type="predicted"/>
<accession>A0A261XX05</accession>
<feature type="domain" description="Tyrosine specific protein phosphatases" evidence="2">
    <location>
        <begin position="109"/>
        <end position="163"/>
    </location>
</feature>
<evidence type="ECO:0000313" key="4">
    <source>
        <dbReference type="Proteomes" id="UP000242875"/>
    </source>
</evidence>
<sequence length="184" mass="20469">MPRPERPLERLRRLLLDAALEPDPPPPSRITPQVYLSSASTAASLPLLAPYSFTHILNLCGSSNNVETREAIAQENQRRVERGLEAVDWTPPVYCRVDVPDAPDTPIHDVFMQCIAFMERAERVLVHCFAGQSRAPTIVMAYLIARGALYEEAMAKVKKAHPSTNPNSGFERQLKEYAAGCRGD</sequence>
<dbReference type="PANTHER" id="PTHR46377">
    <property type="entry name" value="DUAL SPECIFICITY PROTEIN PHOSPHATASE 19"/>
    <property type="match status" value="1"/>
</dbReference>
<dbReference type="InterPro" id="IPR000387">
    <property type="entry name" value="Tyr_Pase_dom"/>
</dbReference>
<dbReference type="InterPro" id="IPR029021">
    <property type="entry name" value="Prot-tyrosine_phosphatase-like"/>
</dbReference>
<dbReference type="InterPro" id="IPR020422">
    <property type="entry name" value="TYR_PHOSPHATASE_DUAL_dom"/>
</dbReference>
<evidence type="ECO:0000313" key="3">
    <source>
        <dbReference type="EMBL" id="OZJ02880.1"/>
    </source>
</evidence>
<dbReference type="SMART" id="SM00195">
    <property type="entry name" value="DSPc"/>
    <property type="match status" value="1"/>
</dbReference>
<dbReference type="EMBL" id="MVBO01000119">
    <property type="protein sequence ID" value="OZJ02880.1"/>
    <property type="molecule type" value="Genomic_DNA"/>
</dbReference>